<reference evidence="2" key="1">
    <citation type="submission" date="2020-10" db="EMBL/GenBank/DDBJ databases">
        <authorList>
            <person name="Gilroy R."/>
        </authorList>
    </citation>
    <scope>NUCLEOTIDE SEQUENCE</scope>
    <source>
        <strain evidence="2">G3-4614</strain>
    </source>
</reference>
<name>A0A9D9E320_9BACT</name>
<accession>A0A9D9E320</accession>
<sequence length="409" mass="45155">MKLLKNELMRLAAFMFMTIALVGCIKDELPNAEADILDVVLSGDANNSVLTKKIDLNSVTVFVEPTFNVSNITPIYTLSEGARIVEGGDITDFTTPQNVKVVSEDGKWSKIYRVIFAAMELPIQYNFDYWEKKSSTRNYEECFERVDNGYGEITNLYMWASGNAGYAIANSKAPANGYPTFKTGDCQEGLYAACMQTLWVGPAGQGSPIAAGSLFIGEFSGKGINIMREPMKATRFGLPFNKKPKTLKFFFKYKTAEPMYTYDSDGKKTGLYADPITGDTRDYCAAYAILFDNVKAAQIDPEGRNYLDGSNILSSAAEVGRAILTDDDKYGTDGDTYVYKEIPFTYTEEVDPVRLAKYEYSLAIVFSSSYYGASFIGGLGNIMWVDNVTLECCPTDPDTGDSSSEDSNM</sequence>
<dbReference type="EMBL" id="JADIMW010000051">
    <property type="protein sequence ID" value="MBO8438168.1"/>
    <property type="molecule type" value="Genomic_DNA"/>
</dbReference>
<feature type="domain" description="Putative carbohydrate metabolism" evidence="1">
    <location>
        <begin position="127"/>
        <end position="390"/>
    </location>
</feature>
<reference evidence="2" key="2">
    <citation type="journal article" date="2021" name="PeerJ">
        <title>Extensive microbial diversity within the chicken gut microbiome revealed by metagenomics and culture.</title>
        <authorList>
            <person name="Gilroy R."/>
            <person name="Ravi A."/>
            <person name="Getino M."/>
            <person name="Pursley I."/>
            <person name="Horton D.L."/>
            <person name="Alikhan N.F."/>
            <person name="Baker D."/>
            <person name="Gharbi K."/>
            <person name="Hall N."/>
            <person name="Watson M."/>
            <person name="Adriaenssens E.M."/>
            <person name="Foster-Nyarko E."/>
            <person name="Jarju S."/>
            <person name="Secka A."/>
            <person name="Antonio M."/>
            <person name="Oren A."/>
            <person name="Chaudhuri R.R."/>
            <person name="La Ragione R."/>
            <person name="Hildebrand F."/>
            <person name="Pallen M.J."/>
        </authorList>
    </citation>
    <scope>NUCLEOTIDE SEQUENCE</scope>
    <source>
        <strain evidence="2">G3-4614</strain>
    </source>
</reference>
<dbReference type="AlphaFoldDB" id="A0A9D9E320"/>
<gene>
    <name evidence="2" type="ORF">IAC54_04630</name>
</gene>
<dbReference type="Pfam" id="PF13201">
    <property type="entry name" value="PCMD"/>
    <property type="match status" value="1"/>
</dbReference>
<dbReference type="Gene3D" id="2.60.120.890">
    <property type="entry name" value="BT2081, beta-jelly-roll domain"/>
    <property type="match status" value="1"/>
</dbReference>
<dbReference type="Proteomes" id="UP000823636">
    <property type="component" value="Unassembled WGS sequence"/>
</dbReference>
<dbReference type="PROSITE" id="PS51257">
    <property type="entry name" value="PROKAR_LIPOPROTEIN"/>
    <property type="match status" value="1"/>
</dbReference>
<evidence type="ECO:0000259" key="1">
    <source>
        <dbReference type="Pfam" id="PF13201"/>
    </source>
</evidence>
<evidence type="ECO:0000313" key="3">
    <source>
        <dbReference type="Proteomes" id="UP000823636"/>
    </source>
</evidence>
<dbReference type="Gene3D" id="2.60.40.2340">
    <property type="match status" value="1"/>
</dbReference>
<protein>
    <submittedName>
        <fullName evidence="2">PCMD domain-containing protein</fullName>
    </submittedName>
</protein>
<proteinExistence type="predicted"/>
<comment type="caution">
    <text evidence="2">The sequence shown here is derived from an EMBL/GenBank/DDBJ whole genome shotgun (WGS) entry which is preliminary data.</text>
</comment>
<organism evidence="2 3">
    <name type="scientific">Candidatus Caccoplasma merdipullorum</name>
    <dbReference type="NCBI Taxonomy" id="2840718"/>
    <lineage>
        <taxon>Bacteria</taxon>
        <taxon>Pseudomonadati</taxon>
        <taxon>Bacteroidota</taxon>
        <taxon>Bacteroidia</taxon>
        <taxon>Bacteroidales</taxon>
        <taxon>Bacteroidaceae</taxon>
        <taxon>Bacteroidaceae incertae sedis</taxon>
        <taxon>Candidatus Caccoplasma</taxon>
    </lineage>
</organism>
<dbReference type="InterPro" id="IPR025112">
    <property type="entry name" value="PCMD"/>
</dbReference>
<dbReference type="InterPro" id="IPR038653">
    <property type="entry name" value="Put_CMD_sf"/>
</dbReference>
<evidence type="ECO:0000313" key="2">
    <source>
        <dbReference type="EMBL" id="MBO8438168.1"/>
    </source>
</evidence>